<dbReference type="GO" id="GO:0000166">
    <property type="term" value="F:nucleotide binding"/>
    <property type="evidence" value="ECO:0007669"/>
    <property type="project" value="UniProtKB-KW"/>
</dbReference>
<dbReference type="PANTHER" id="PTHR42997:SF1">
    <property type="entry name" value="AP-4-A PHOSPHORYLASE"/>
    <property type="match status" value="1"/>
</dbReference>
<feature type="domain" description="HIT" evidence="2">
    <location>
        <begin position="33"/>
        <end position="144"/>
    </location>
</feature>
<dbReference type="InterPro" id="IPR052908">
    <property type="entry name" value="AP-4-A_phosphorylase"/>
</dbReference>
<organism evidence="3">
    <name type="scientific">hydrothermal vent metagenome</name>
    <dbReference type="NCBI Taxonomy" id="652676"/>
    <lineage>
        <taxon>unclassified sequences</taxon>
        <taxon>metagenomes</taxon>
        <taxon>ecological metagenomes</taxon>
    </lineage>
</organism>
<dbReference type="EMBL" id="FPHP01000032">
    <property type="protein sequence ID" value="SFV75402.1"/>
    <property type="molecule type" value="Genomic_DNA"/>
</dbReference>
<name>A0A1W1D4N6_9ZZZZ</name>
<dbReference type="GO" id="GO:0003824">
    <property type="term" value="F:catalytic activity"/>
    <property type="evidence" value="ECO:0007669"/>
    <property type="project" value="InterPro"/>
</dbReference>
<dbReference type="AlphaFoldDB" id="A0A1W1D4N6"/>
<evidence type="ECO:0000256" key="1">
    <source>
        <dbReference type="ARBA" id="ARBA00022741"/>
    </source>
</evidence>
<dbReference type="Pfam" id="PF01230">
    <property type="entry name" value="HIT"/>
    <property type="match status" value="1"/>
</dbReference>
<dbReference type="CDD" id="cd01275">
    <property type="entry name" value="FHIT"/>
    <property type="match status" value="1"/>
</dbReference>
<accession>A0A1W1D4N6</accession>
<dbReference type="PANTHER" id="PTHR42997">
    <property type="entry name" value="HIT FAMILY HYDROLASE"/>
    <property type="match status" value="1"/>
</dbReference>
<dbReference type="InterPro" id="IPR039383">
    <property type="entry name" value="FHIT"/>
</dbReference>
<sequence length="174" mass="20326">MEPFKKGIVFMRDILYAPWRDEYVAGKVVDECVFCHISQNESLDEENHLLYRDEYCFIVMNRYPYTPGHFMIIPHFHTDKLEALDPKVWSHMNDLSYKCVKLLKEGFGAHGVNIGMNLGAAAGAGIAEHIHMHLVPRWNRDTNFITSIGKTRVYSTDFEKIYHRMKALIKEYIN</sequence>
<gene>
    <name evidence="3" type="ORF">MNB_SM-3-773</name>
</gene>
<dbReference type="PROSITE" id="PS51084">
    <property type="entry name" value="HIT_2"/>
    <property type="match status" value="1"/>
</dbReference>
<dbReference type="InterPro" id="IPR036265">
    <property type="entry name" value="HIT-like_sf"/>
</dbReference>
<evidence type="ECO:0000259" key="2">
    <source>
        <dbReference type="PROSITE" id="PS51084"/>
    </source>
</evidence>
<keyword evidence="1" id="KW-0547">Nucleotide-binding</keyword>
<reference evidence="3" key="1">
    <citation type="submission" date="2016-10" db="EMBL/GenBank/DDBJ databases">
        <authorList>
            <person name="de Groot N.N."/>
        </authorList>
    </citation>
    <scope>NUCLEOTIDE SEQUENCE</scope>
</reference>
<dbReference type="SUPFAM" id="SSF54197">
    <property type="entry name" value="HIT-like"/>
    <property type="match status" value="1"/>
</dbReference>
<proteinExistence type="predicted"/>
<evidence type="ECO:0000313" key="3">
    <source>
        <dbReference type="EMBL" id="SFV75402.1"/>
    </source>
</evidence>
<protein>
    <submittedName>
        <fullName evidence="3">HIT family protein</fullName>
    </submittedName>
</protein>
<dbReference type="Gene3D" id="3.30.428.10">
    <property type="entry name" value="HIT-like"/>
    <property type="match status" value="1"/>
</dbReference>
<dbReference type="InterPro" id="IPR011146">
    <property type="entry name" value="HIT-like"/>
</dbReference>